<evidence type="ECO:0000313" key="2">
    <source>
        <dbReference type="EMBL" id="MBB5217818.1"/>
    </source>
</evidence>
<evidence type="ECO:0000313" key="3">
    <source>
        <dbReference type="EMBL" id="QOS40455.1"/>
    </source>
</evidence>
<dbReference type="KEGG" id="trc:DYE49_08295"/>
<name>A0A840SCC8_9SPIR</name>
<dbReference type="EMBL" id="JACHFR010000001">
    <property type="protein sequence ID" value="MBB5217818.1"/>
    <property type="molecule type" value="Genomic_DNA"/>
</dbReference>
<dbReference type="Proteomes" id="UP000578697">
    <property type="component" value="Unassembled WGS sequence"/>
</dbReference>
<evidence type="ECO:0000313" key="5">
    <source>
        <dbReference type="Proteomes" id="UP000593591"/>
    </source>
</evidence>
<reference evidence="2 4" key="2">
    <citation type="submission" date="2020-08" db="EMBL/GenBank/DDBJ databases">
        <title>Genomic Encyclopedia of Type Strains, Phase IV (KMG-IV): sequencing the most valuable type-strain genomes for metagenomic binning, comparative biology and taxonomic classification.</title>
        <authorList>
            <person name="Goeker M."/>
        </authorList>
    </citation>
    <scope>NUCLEOTIDE SEQUENCE [LARGE SCALE GENOMIC DNA]</scope>
    <source>
        <strain evidence="2 4">DSM 103679</strain>
    </source>
</reference>
<keyword evidence="1" id="KW-0732">Signal</keyword>
<dbReference type="Proteomes" id="UP000593591">
    <property type="component" value="Chromosome"/>
</dbReference>
<sequence length="200" mass="21674">MKRILKALAVSILAFSAFGVMSCKDAIVDDGTNVKSYVSSSGGAGGAVPFHMFADKFDYQVWDTGSSVTTVNSKEDLSITPLDTSKYWGIAVCTDSSLNDEKTGQKYNVENVKKITFSAKGSVDGLKLYVSGCDKSGGKLFTLTDEYEEYETDEISLSGTHYSLVWLIANEGISQQGTWYIKNIAFFDASGNEIVPTVSK</sequence>
<feature type="signal peptide" evidence="1">
    <location>
        <begin position="1"/>
        <end position="22"/>
    </location>
</feature>
<dbReference type="EMBL" id="CP031517">
    <property type="protein sequence ID" value="QOS40455.1"/>
    <property type="molecule type" value="Genomic_DNA"/>
</dbReference>
<evidence type="ECO:0000313" key="4">
    <source>
        <dbReference type="Proteomes" id="UP000578697"/>
    </source>
</evidence>
<dbReference type="AlphaFoldDB" id="A0A840SCC8"/>
<protein>
    <recommendedName>
        <fullName evidence="6">Lipoprotein</fullName>
    </recommendedName>
</protein>
<feature type="chain" id="PRO_5036240793" description="Lipoprotein" evidence="1">
    <location>
        <begin position="23"/>
        <end position="200"/>
    </location>
</feature>
<accession>A0A840SCC8</accession>
<dbReference type="PROSITE" id="PS51257">
    <property type="entry name" value="PROKAR_LIPOPROTEIN"/>
    <property type="match status" value="1"/>
</dbReference>
<dbReference type="RefSeq" id="WP_184651264.1">
    <property type="nucleotide sequence ID" value="NZ_JACHFR010000001.1"/>
</dbReference>
<keyword evidence="4" id="KW-1185">Reference proteome</keyword>
<gene>
    <name evidence="3" type="ORF">DYE49_08295</name>
    <name evidence="2" type="ORF">HNP77_000162</name>
</gene>
<reference evidence="3 5" key="1">
    <citation type="submission" date="2018-08" db="EMBL/GenBank/DDBJ databases">
        <title>The first complete genome of Treponema rectale (CHPAT), a commensal spirochete of the bovine rectum.</title>
        <authorList>
            <person name="Staton G.J."/>
            <person name="Clegg S.R."/>
            <person name="Carter S.D."/>
            <person name="Radford A.D."/>
            <person name="Darby A."/>
            <person name="Hall N."/>
            <person name="Birtles R.J."/>
            <person name="Evans N.J."/>
        </authorList>
    </citation>
    <scope>NUCLEOTIDE SEQUENCE [LARGE SCALE GENOMIC DNA]</scope>
    <source>
        <strain evidence="3 5">CHPA</strain>
    </source>
</reference>
<evidence type="ECO:0008006" key="6">
    <source>
        <dbReference type="Google" id="ProtNLM"/>
    </source>
</evidence>
<proteinExistence type="predicted"/>
<evidence type="ECO:0000256" key="1">
    <source>
        <dbReference type="SAM" id="SignalP"/>
    </source>
</evidence>
<organism evidence="2 4">
    <name type="scientific">Treponema rectale</name>
    <dbReference type="NCBI Taxonomy" id="744512"/>
    <lineage>
        <taxon>Bacteria</taxon>
        <taxon>Pseudomonadati</taxon>
        <taxon>Spirochaetota</taxon>
        <taxon>Spirochaetia</taxon>
        <taxon>Spirochaetales</taxon>
        <taxon>Treponemataceae</taxon>
        <taxon>Treponema</taxon>
    </lineage>
</organism>